<dbReference type="Proteomes" id="UP000765509">
    <property type="component" value="Unassembled WGS sequence"/>
</dbReference>
<accession>A0A9Q3F5Z9</accession>
<organism evidence="1 2">
    <name type="scientific">Austropuccinia psidii MF-1</name>
    <dbReference type="NCBI Taxonomy" id="1389203"/>
    <lineage>
        <taxon>Eukaryota</taxon>
        <taxon>Fungi</taxon>
        <taxon>Dikarya</taxon>
        <taxon>Basidiomycota</taxon>
        <taxon>Pucciniomycotina</taxon>
        <taxon>Pucciniomycetes</taxon>
        <taxon>Pucciniales</taxon>
        <taxon>Sphaerophragmiaceae</taxon>
        <taxon>Austropuccinia</taxon>
    </lineage>
</organism>
<dbReference type="AlphaFoldDB" id="A0A9Q3F5Z9"/>
<gene>
    <name evidence="1" type="ORF">O181_071673</name>
</gene>
<protein>
    <submittedName>
        <fullName evidence="1">Uncharacterized protein</fullName>
    </submittedName>
</protein>
<dbReference type="EMBL" id="AVOT02037281">
    <property type="protein sequence ID" value="MBW0531958.1"/>
    <property type="molecule type" value="Genomic_DNA"/>
</dbReference>
<comment type="caution">
    <text evidence="1">The sequence shown here is derived from an EMBL/GenBank/DDBJ whole genome shotgun (WGS) entry which is preliminary data.</text>
</comment>
<evidence type="ECO:0000313" key="1">
    <source>
        <dbReference type="EMBL" id="MBW0531958.1"/>
    </source>
</evidence>
<sequence>MYGIDLHNNKDRYLTIGDNKRQTFDFLPLKKQITVNKVSPVNLELEKFKYEQLDEAEISLHITYKQENELSALLYDHKEGFASDEEPLGGMVGHEVEIIINIERPYPPILRRPAYPTSPK</sequence>
<evidence type="ECO:0000313" key="2">
    <source>
        <dbReference type="Proteomes" id="UP000765509"/>
    </source>
</evidence>
<dbReference type="OrthoDB" id="2507294at2759"/>
<name>A0A9Q3F5Z9_9BASI</name>
<keyword evidence="2" id="KW-1185">Reference proteome</keyword>
<reference evidence="1" key="1">
    <citation type="submission" date="2021-03" db="EMBL/GenBank/DDBJ databases">
        <title>Draft genome sequence of rust myrtle Austropuccinia psidii MF-1, a brazilian biotype.</title>
        <authorList>
            <person name="Quecine M.C."/>
            <person name="Pachon D.M.R."/>
            <person name="Bonatelli M.L."/>
            <person name="Correr F.H."/>
            <person name="Franceschini L.M."/>
            <person name="Leite T.F."/>
            <person name="Margarido G.R.A."/>
            <person name="Almeida C.A."/>
            <person name="Ferrarezi J.A."/>
            <person name="Labate C.A."/>
        </authorList>
    </citation>
    <scope>NUCLEOTIDE SEQUENCE</scope>
    <source>
        <strain evidence="1">MF-1</strain>
    </source>
</reference>
<proteinExistence type="predicted"/>